<evidence type="ECO:0000313" key="1">
    <source>
        <dbReference type="EMBL" id="KAF1936371.1"/>
    </source>
</evidence>
<gene>
    <name evidence="1" type="ORF">EJ02DRAFT_459586</name>
</gene>
<dbReference type="InterPro" id="IPR038883">
    <property type="entry name" value="AN11006-like"/>
</dbReference>
<evidence type="ECO:0000313" key="2">
    <source>
        <dbReference type="Proteomes" id="UP000800038"/>
    </source>
</evidence>
<keyword evidence="2" id="KW-1185">Reference proteome</keyword>
<dbReference type="AlphaFoldDB" id="A0A6A5S6T1"/>
<proteinExistence type="predicted"/>
<sequence length="192" mass="22079">MSRRQRLDALLFTSSSNQARSPFLRLSAELRNIIYDYYFEDTTWLIPGKDDFELSIYTPSLFLVCRQMHFDTALIPYTQKVIGSANDVTPLDHWIASKSVAQMQAVTCLELQCELVLSPSGLAQWIIPVKRDGRTLCLFANLKTVYAHFRLSDRGRRDGTPYLPYSTKELDRLKGCWERCVPGVEIIMTCEE</sequence>
<organism evidence="1 2">
    <name type="scientific">Clathrospora elynae</name>
    <dbReference type="NCBI Taxonomy" id="706981"/>
    <lineage>
        <taxon>Eukaryota</taxon>
        <taxon>Fungi</taxon>
        <taxon>Dikarya</taxon>
        <taxon>Ascomycota</taxon>
        <taxon>Pezizomycotina</taxon>
        <taxon>Dothideomycetes</taxon>
        <taxon>Pleosporomycetidae</taxon>
        <taxon>Pleosporales</taxon>
        <taxon>Diademaceae</taxon>
        <taxon>Clathrospora</taxon>
    </lineage>
</organism>
<dbReference type="Proteomes" id="UP000800038">
    <property type="component" value="Unassembled WGS sequence"/>
</dbReference>
<dbReference type="PANTHER" id="PTHR42085">
    <property type="entry name" value="F-BOX DOMAIN-CONTAINING PROTEIN"/>
    <property type="match status" value="1"/>
</dbReference>
<dbReference type="OrthoDB" id="5413827at2759"/>
<dbReference type="EMBL" id="ML976192">
    <property type="protein sequence ID" value="KAF1936371.1"/>
    <property type="molecule type" value="Genomic_DNA"/>
</dbReference>
<reference evidence="1" key="1">
    <citation type="journal article" date="2020" name="Stud. Mycol.">
        <title>101 Dothideomycetes genomes: a test case for predicting lifestyles and emergence of pathogens.</title>
        <authorList>
            <person name="Haridas S."/>
            <person name="Albert R."/>
            <person name="Binder M."/>
            <person name="Bloem J."/>
            <person name="Labutti K."/>
            <person name="Salamov A."/>
            <person name="Andreopoulos B."/>
            <person name="Baker S."/>
            <person name="Barry K."/>
            <person name="Bills G."/>
            <person name="Bluhm B."/>
            <person name="Cannon C."/>
            <person name="Castanera R."/>
            <person name="Culley D."/>
            <person name="Daum C."/>
            <person name="Ezra D."/>
            <person name="Gonzalez J."/>
            <person name="Henrissat B."/>
            <person name="Kuo A."/>
            <person name="Liang C."/>
            <person name="Lipzen A."/>
            <person name="Lutzoni F."/>
            <person name="Magnuson J."/>
            <person name="Mondo S."/>
            <person name="Nolan M."/>
            <person name="Ohm R."/>
            <person name="Pangilinan J."/>
            <person name="Park H.-J."/>
            <person name="Ramirez L."/>
            <person name="Alfaro M."/>
            <person name="Sun H."/>
            <person name="Tritt A."/>
            <person name="Yoshinaga Y."/>
            <person name="Zwiers L.-H."/>
            <person name="Turgeon B."/>
            <person name="Goodwin S."/>
            <person name="Spatafora J."/>
            <person name="Crous P."/>
            <person name="Grigoriev I."/>
        </authorList>
    </citation>
    <scope>NUCLEOTIDE SEQUENCE</scope>
    <source>
        <strain evidence="1">CBS 161.51</strain>
    </source>
</reference>
<protein>
    <submittedName>
        <fullName evidence="1">Uncharacterized protein</fullName>
    </submittedName>
</protein>
<name>A0A6A5S6T1_9PLEO</name>
<accession>A0A6A5S6T1</accession>
<dbReference type="PANTHER" id="PTHR42085:SF1">
    <property type="entry name" value="F-BOX DOMAIN-CONTAINING PROTEIN"/>
    <property type="match status" value="1"/>
</dbReference>